<evidence type="ECO:0000313" key="3">
    <source>
        <dbReference type="Proteomes" id="UP001175227"/>
    </source>
</evidence>
<proteinExistence type="predicted"/>
<dbReference type="Proteomes" id="UP001175227">
    <property type="component" value="Unassembled WGS sequence"/>
</dbReference>
<sequence>MSRPSSCTALVPPFSNCAIVGMEDDDSDYYDIDSGGYDEPSSQEPLSPPTRNVRAGHSLTSVASIQDARGRRAETEPLPARLLCPTRVTGSRSHSRRRSCSRSLEREDRVDYDLGSELPEHSEDIEEVVSVVLPHIPATCEEELSPLAEPHLLWHCTLSDHNGSSELPRMPVTTMLDIGSPFVLIMPEVANRAGLKPRPLHSPIMVGAKTTWRQWSCGVSPMSSRWAHSSVFQLYITVWETSSSSTMTPT</sequence>
<keyword evidence="3" id="KW-1185">Reference proteome</keyword>
<comment type="caution">
    <text evidence="2">The sequence shown here is derived from an EMBL/GenBank/DDBJ whole genome shotgun (WGS) entry which is preliminary data.</text>
</comment>
<gene>
    <name evidence="2" type="ORF">IW261DRAFT_1516922</name>
</gene>
<name>A0AA39NNH0_9AGAR</name>
<dbReference type="EMBL" id="JAUEPR010000064">
    <property type="protein sequence ID" value="KAK0468909.1"/>
    <property type="molecule type" value="Genomic_DNA"/>
</dbReference>
<protein>
    <submittedName>
        <fullName evidence="2">Uncharacterized protein</fullName>
    </submittedName>
</protein>
<evidence type="ECO:0000256" key="1">
    <source>
        <dbReference type="SAM" id="MobiDB-lite"/>
    </source>
</evidence>
<reference evidence="2" key="1">
    <citation type="submission" date="2023-06" db="EMBL/GenBank/DDBJ databases">
        <authorList>
            <consortium name="Lawrence Berkeley National Laboratory"/>
            <person name="Ahrendt S."/>
            <person name="Sahu N."/>
            <person name="Indic B."/>
            <person name="Wong-Bajracharya J."/>
            <person name="Merenyi Z."/>
            <person name="Ke H.-M."/>
            <person name="Monk M."/>
            <person name="Kocsube S."/>
            <person name="Drula E."/>
            <person name="Lipzen A."/>
            <person name="Balint B."/>
            <person name="Henrissat B."/>
            <person name="Andreopoulos B."/>
            <person name="Martin F.M."/>
            <person name="Harder C.B."/>
            <person name="Rigling D."/>
            <person name="Ford K.L."/>
            <person name="Foster G.D."/>
            <person name="Pangilinan J."/>
            <person name="Papanicolaou A."/>
            <person name="Barry K."/>
            <person name="LaButti K."/>
            <person name="Viragh M."/>
            <person name="Koriabine M."/>
            <person name="Yan M."/>
            <person name="Riley R."/>
            <person name="Champramary S."/>
            <person name="Plett K.L."/>
            <person name="Tsai I.J."/>
            <person name="Slot J."/>
            <person name="Sipos G."/>
            <person name="Plett J."/>
            <person name="Nagy L.G."/>
            <person name="Grigoriev I.V."/>
        </authorList>
    </citation>
    <scope>NUCLEOTIDE SEQUENCE</scope>
    <source>
        <strain evidence="2">ICMP 16352</strain>
    </source>
</reference>
<accession>A0AA39NNH0</accession>
<dbReference type="AlphaFoldDB" id="A0AA39NNH0"/>
<feature type="region of interest" description="Disordered" evidence="1">
    <location>
        <begin position="87"/>
        <end position="106"/>
    </location>
</feature>
<feature type="region of interest" description="Disordered" evidence="1">
    <location>
        <begin position="25"/>
        <end position="57"/>
    </location>
</feature>
<organism evidence="2 3">
    <name type="scientific">Armillaria novae-zelandiae</name>
    <dbReference type="NCBI Taxonomy" id="153914"/>
    <lineage>
        <taxon>Eukaryota</taxon>
        <taxon>Fungi</taxon>
        <taxon>Dikarya</taxon>
        <taxon>Basidiomycota</taxon>
        <taxon>Agaricomycotina</taxon>
        <taxon>Agaricomycetes</taxon>
        <taxon>Agaricomycetidae</taxon>
        <taxon>Agaricales</taxon>
        <taxon>Marasmiineae</taxon>
        <taxon>Physalacriaceae</taxon>
        <taxon>Armillaria</taxon>
    </lineage>
</organism>
<evidence type="ECO:0000313" key="2">
    <source>
        <dbReference type="EMBL" id="KAK0468909.1"/>
    </source>
</evidence>